<evidence type="ECO:0000259" key="1">
    <source>
        <dbReference type="Pfam" id="PF04016"/>
    </source>
</evidence>
<dbReference type="HOGENOM" id="CLU_1136483_0_0_9"/>
<dbReference type="EMBL" id="CP002105">
    <property type="protein sequence ID" value="ADL12018.1"/>
    <property type="molecule type" value="Genomic_DNA"/>
</dbReference>
<gene>
    <name evidence="2" type="ordered locus">Acear_0472</name>
</gene>
<accession>D9QUV9</accession>
<dbReference type="InterPro" id="IPR007161">
    <property type="entry name" value="DUF364"/>
</dbReference>
<dbReference type="STRING" id="574087.Acear_0472"/>
<dbReference type="AlphaFoldDB" id="D9QUV9"/>
<reference evidence="2 3" key="1">
    <citation type="journal article" date="2010" name="Stand. Genomic Sci.">
        <title>Complete genome sequence of Acetohalobium arabaticum type strain (Z-7288).</title>
        <authorList>
            <person name="Sikorski J."/>
            <person name="Lapidus A."/>
            <person name="Chertkov O."/>
            <person name="Lucas S."/>
            <person name="Copeland A."/>
            <person name="Glavina Del Rio T."/>
            <person name="Nolan M."/>
            <person name="Tice H."/>
            <person name="Cheng J.F."/>
            <person name="Han C."/>
            <person name="Brambilla E."/>
            <person name="Pitluck S."/>
            <person name="Liolios K."/>
            <person name="Ivanova N."/>
            <person name="Mavromatis K."/>
            <person name="Mikhailova N."/>
            <person name="Pati A."/>
            <person name="Bruce D."/>
            <person name="Detter C."/>
            <person name="Tapia R."/>
            <person name="Goodwin L."/>
            <person name="Chen A."/>
            <person name="Palaniappan K."/>
            <person name="Land M."/>
            <person name="Hauser L."/>
            <person name="Chang Y.J."/>
            <person name="Jeffries C.D."/>
            <person name="Rohde M."/>
            <person name="Goker M."/>
            <person name="Spring S."/>
            <person name="Woyke T."/>
            <person name="Bristow J."/>
            <person name="Eisen J.A."/>
            <person name="Markowitz V."/>
            <person name="Hugenholtz P."/>
            <person name="Kyrpides N.C."/>
            <person name="Klenk H.P."/>
        </authorList>
    </citation>
    <scope>NUCLEOTIDE SEQUENCE [LARGE SCALE GENOMIC DNA]</scope>
    <source>
        <strain evidence="3">ATCC 49924 / DSM 5501 / Z-7288</strain>
    </source>
</reference>
<dbReference type="Gene3D" id="3.40.50.11590">
    <property type="match status" value="1"/>
</dbReference>
<name>D9QUV9_ACEAZ</name>
<dbReference type="Proteomes" id="UP000001661">
    <property type="component" value="Chromosome"/>
</dbReference>
<dbReference type="Pfam" id="PF04016">
    <property type="entry name" value="DUF364"/>
    <property type="match status" value="1"/>
</dbReference>
<sequence length="249" mass="27621">MKVLEKIKEEFSDLVIENGFSKYEIKIQARGLSSEEAIGNPKRDDFPLIIGDEVMIQAQFKDSLGQAFTDHPGNFQGSLSKILDLSFDSNYHRALFIASVNAVLRSLSAADKTVHCKDEEPHKCAKEMAEWISNNTDAVQIGIVGYQPAIVEECSHIFGSDNIMVTDLNPTVIGEIKAGVEIWDGSRDTESLIKNSDVVLATGSSIINNTIDQIIRLVKKYEKEYYFFGNTIAGPAALLDLPRLCFYGH</sequence>
<proteinExistence type="predicted"/>
<organism evidence="2 3">
    <name type="scientific">Acetohalobium arabaticum (strain ATCC 49924 / DSM 5501 / Z-7288)</name>
    <dbReference type="NCBI Taxonomy" id="574087"/>
    <lineage>
        <taxon>Bacteria</taxon>
        <taxon>Bacillati</taxon>
        <taxon>Bacillota</taxon>
        <taxon>Clostridia</taxon>
        <taxon>Halanaerobiales</taxon>
        <taxon>Halobacteroidaceae</taxon>
        <taxon>Acetohalobium</taxon>
    </lineage>
</organism>
<feature type="domain" description="Putative heavy-metal chelation" evidence="1">
    <location>
        <begin position="138"/>
        <end position="220"/>
    </location>
</feature>
<evidence type="ECO:0000313" key="3">
    <source>
        <dbReference type="Proteomes" id="UP000001661"/>
    </source>
</evidence>
<dbReference type="KEGG" id="aar:Acear_0472"/>
<dbReference type="OrthoDB" id="3596at2"/>
<evidence type="ECO:0000313" key="2">
    <source>
        <dbReference type="EMBL" id="ADL12018.1"/>
    </source>
</evidence>
<dbReference type="eggNOG" id="COG2014">
    <property type="taxonomic scope" value="Bacteria"/>
</dbReference>
<dbReference type="SUPFAM" id="SSF159713">
    <property type="entry name" value="Dhaf3308-like"/>
    <property type="match status" value="1"/>
</dbReference>
<keyword evidence="3" id="KW-1185">Reference proteome</keyword>
<dbReference type="RefSeq" id="WP_013277464.1">
    <property type="nucleotide sequence ID" value="NC_014378.1"/>
</dbReference>
<protein>
    <recommendedName>
        <fullName evidence="1">Putative heavy-metal chelation domain-containing protein</fullName>
    </recommendedName>
</protein>